<accession>A0A1V2H0F0</accession>
<sequence length="156" mass="16990">MPAHGDFIRRRLPGELVAAFDGWAAAGLQAAQDRLGLEGFAARYDAMPCWRLALPAGACGELPVSGVMAPSRDRVGRRFFLLLAAPVPPPGEDWFALLQELARRALTENWDADRLAAALPEPFGESLSSGWWHEGQDWPVPNLIPPEHVFQLLGAA</sequence>
<dbReference type="Gene3D" id="3.40.1730.10">
    <property type="entry name" value="pa0076 domain"/>
    <property type="match status" value="1"/>
</dbReference>
<reference evidence="1 2" key="1">
    <citation type="submission" date="2016-10" db="EMBL/GenBank/DDBJ databases">
        <title>Draft Genome sequence of Roseomonas sp. strain M3.</title>
        <authorList>
            <person name="Subhash Y."/>
            <person name="Lee S."/>
        </authorList>
    </citation>
    <scope>NUCLEOTIDE SEQUENCE [LARGE SCALE GENOMIC DNA]</scope>
    <source>
        <strain evidence="1 2">M3</strain>
    </source>
</reference>
<dbReference type="AlphaFoldDB" id="A0A1V2H0F0"/>
<dbReference type="Proteomes" id="UP000188879">
    <property type="component" value="Unassembled WGS sequence"/>
</dbReference>
<dbReference type="EMBL" id="MLCO01000149">
    <property type="protein sequence ID" value="ONG52007.1"/>
    <property type="molecule type" value="Genomic_DNA"/>
</dbReference>
<proteinExistence type="predicted"/>
<dbReference type="InterPro" id="IPR038225">
    <property type="entry name" value="TagF_sf"/>
</dbReference>
<evidence type="ECO:0000313" key="2">
    <source>
        <dbReference type="Proteomes" id="UP000188879"/>
    </source>
</evidence>
<organism evidence="1 2">
    <name type="scientific">Teichococcus deserti</name>
    <dbReference type="NCBI Taxonomy" id="1817963"/>
    <lineage>
        <taxon>Bacteria</taxon>
        <taxon>Pseudomonadati</taxon>
        <taxon>Pseudomonadota</taxon>
        <taxon>Alphaproteobacteria</taxon>
        <taxon>Acetobacterales</taxon>
        <taxon>Roseomonadaceae</taxon>
        <taxon>Roseomonas</taxon>
    </lineage>
</organism>
<comment type="caution">
    <text evidence="1">The sequence shown here is derived from an EMBL/GenBank/DDBJ whole genome shotgun (WGS) entry which is preliminary data.</text>
</comment>
<dbReference type="Pfam" id="PF09867">
    <property type="entry name" value="TagF_N"/>
    <property type="match status" value="1"/>
</dbReference>
<evidence type="ECO:0000313" key="1">
    <source>
        <dbReference type="EMBL" id="ONG52007.1"/>
    </source>
</evidence>
<gene>
    <name evidence="1" type="ORF">BKE38_15190</name>
</gene>
<name>A0A1V2H0F0_9PROT</name>
<keyword evidence="2" id="KW-1185">Reference proteome</keyword>
<dbReference type="InterPro" id="IPR017748">
    <property type="entry name" value="TagF"/>
</dbReference>
<dbReference type="NCBIfam" id="TIGR03373">
    <property type="entry name" value="VI_minor_4"/>
    <property type="match status" value="1"/>
</dbReference>
<protein>
    <submittedName>
        <fullName evidence="1">Type VI secretion-associated protein</fullName>
    </submittedName>
</protein>